<dbReference type="CDD" id="cd02947">
    <property type="entry name" value="TRX_family"/>
    <property type="match status" value="1"/>
</dbReference>
<dbReference type="EMBL" id="UOFV01000535">
    <property type="protein sequence ID" value="VAX05401.1"/>
    <property type="molecule type" value="Genomic_DNA"/>
</dbReference>
<dbReference type="InterPro" id="IPR012336">
    <property type="entry name" value="Thioredoxin-like_fold"/>
</dbReference>
<gene>
    <name evidence="2" type="ORF">MNBD_GAMMA19-1496</name>
</gene>
<feature type="domain" description="Thioredoxin-like fold" evidence="1">
    <location>
        <begin position="6"/>
        <end position="81"/>
    </location>
</feature>
<evidence type="ECO:0000313" key="2">
    <source>
        <dbReference type="EMBL" id="VAX05401.1"/>
    </source>
</evidence>
<name>A0A3B1AUI1_9ZZZZ</name>
<dbReference type="InterPro" id="IPR036249">
    <property type="entry name" value="Thioredoxin-like_sf"/>
</dbReference>
<dbReference type="Pfam" id="PF13192">
    <property type="entry name" value="Thioredoxin_3"/>
    <property type="match status" value="1"/>
</dbReference>
<reference evidence="2" key="1">
    <citation type="submission" date="2018-06" db="EMBL/GenBank/DDBJ databases">
        <authorList>
            <person name="Zhirakovskaya E."/>
        </authorList>
    </citation>
    <scope>NUCLEOTIDE SEQUENCE</scope>
</reference>
<protein>
    <recommendedName>
        <fullName evidence="1">Thioredoxin-like fold domain-containing protein</fullName>
    </recommendedName>
</protein>
<proteinExistence type="predicted"/>
<dbReference type="AlphaFoldDB" id="A0A3B1AUI1"/>
<accession>A0A3B1AUI1</accession>
<sequence>MPHNTMTIEIFSAPGCNKCSKTFQLAEAVLKELDDESINLRRVNVVEELDYAVELGIRATPSIVINGTLLFTAMPGTEALRRAILSQRTSINQEQP</sequence>
<evidence type="ECO:0000259" key="1">
    <source>
        <dbReference type="Pfam" id="PF13192"/>
    </source>
</evidence>
<dbReference type="SUPFAM" id="SSF52833">
    <property type="entry name" value="Thioredoxin-like"/>
    <property type="match status" value="1"/>
</dbReference>
<dbReference type="Gene3D" id="3.40.30.10">
    <property type="entry name" value="Glutaredoxin"/>
    <property type="match status" value="1"/>
</dbReference>
<organism evidence="2">
    <name type="scientific">hydrothermal vent metagenome</name>
    <dbReference type="NCBI Taxonomy" id="652676"/>
    <lineage>
        <taxon>unclassified sequences</taxon>
        <taxon>metagenomes</taxon>
        <taxon>ecological metagenomes</taxon>
    </lineage>
</organism>